<reference evidence="1" key="1">
    <citation type="submission" date="2021-02" db="EMBL/GenBank/DDBJ databases">
        <authorList>
            <person name="Syme A R."/>
            <person name="Syme A R."/>
            <person name="Moolhuijzen P."/>
        </authorList>
    </citation>
    <scope>NUCLEOTIDE SEQUENCE</scope>
    <source>
        <strain evidence="1">W1-1</strain>
    </source>
</reference>
<organism evidence="1 2">
    <name type="scientific">Pyrenophora teres f. teres</name>
    <dbReference type="NCBI Taxonomy" id="97479"/>
    <lineage>
        <taxon>Eukaryota</taxon>
        <taxon>Fungi</taxon>
        <taxon>Dikarya</taxon>
        <taxon>Ascomycota</taxon>
        <taxon>Pezizomycotina</taxon>
        <taxon>Dothideomycetes</taxon>
        <taxon>Pleosporomycetidae</taxon>
        <taxon>Pleosporales</taxon>
        <taxon>Pleosporineae</taxon>
        <taxon>Pleosporaceae</taxon>
        <taxon>Pyrenophora</taxon>
    </lineage>
</organism>
<dbReference type="AlphaFoldDB" id="A0A6S6VWB8"/>
<proteinExistence type="predicted"/>
<gene>
    <name evidence="1" type="ORF">PTTW11_03125</name>
</gene>
<name>A0A6S6VWB8_9PLEO</name>
<protein>
    <submittedName>
        <fullName evidence="1">Uncharacterized protein</fullName>
    </submittedName>
</protein>
<evidence type="ECO:0000313" key="2">
    <source>
        <dbReference type="Proteomes" id="UP000472372"/>
    </source>
</evidence>
<accession>A0A6S6VWB8</accession>
<dbReference type="EMBL" id="HG992979">
    <property type="protein sequence ID" value="CAE7020726.1"/>
    <property type="molecule type" value="Genomic_DNA"/>
</dbReference>
<dbReference type="Proteomes" id="UP000472372">
    <property type="component" value="Chromosome 3"/>
</dbReference>
<sequence>MRLIAIGLFFLGIASQAAAAPTPDLDPRLSPREIPGKNLLQMCIEKTLDCTNKP</sequence>
<evidence type="ECO:0000313" key="1">
    <source>
        <dbReference type="EMBL" id="CAE7020726.1"/>
    </source>
</evidence>